<sequence length="133" mass="14873">IEATRSPCVQKDGKSNHPEREELASTSNERASKPLRSLRLFWERIVFIALLKAQPQEERHFNRCLGSLERGLGHIIKERVPREGVFLKSSMVSPLAASPSGRAVDLSDLFQGLLPVLFIGSSLFAAIRFLISF</sequence>
<keyword evidence="2" id="KW-0812">Transmembrane</keyword>
<dbReference type="HOGENOM" id="CLU_1912012_0_0_1"/>
<evidence type="ECO:0000313" key="4">
    <source>
        <dbReference type="Proteomes" id="UP000017836"/>
    </source>
</evidence>
<keyword evidence="2" id="KW-0472">Membrane</keyword>
<evidence type="ECO:0000313" key="3">
    <source>
        <dbReference type="EMBL" id="ERN03026.1"/>
    </source>
</evidence>
<evidence type="ECO:0000256" key="2">
    <source>
        <dbReference type="SAM" id="Phobius"/>
    </source>
</evidence>
<organism evidence="3 4">
    <name type="scientific">Amborella trichopoda</name>
    <dbReference type="NCBI Taxonomy" id="13333"/>
    <lineage>
        <taxon>Eukaryota</taxon>
        <taxon>Viridiplantae</taxon>
        <taxon>Streptophyta</taxon>
        <taxon>Embryophyta</taxon>
        <taxon>Tracheophyta</taxon>
        <taxon>Spermatophyta</taxon>
        <taxon>Magnoliopsida</taxon>
        <taxon>Amborellales</taxon>
        <taxon>Amborellaceae</taxon>
        <taxon>Amborella</taxon>
    </lineage>
</organism>
<keyword evidence="2" id="KW-1133">Transmembrane helix</keyword>
<feature type="non-terminal residue" evidence="3">
    <location>
        <position position="1"/>
    </location>
</feature>
<protein>
    <submittedName>
        <fullName evidence="3">Uncharacterized protein</fullName>
    </submittedName>
</protein>
<dbReference type="AlphaFoldDB" id="W1P5Z1"/>
<feature type="transmembrane region" description="Helical" evidence="2">
    <location>
        <begin position="109"/>
        <end position="131"/>
    </location>
</feature>
<proteinExistence type="predicted"/>
<evidence type="ECO:0000256" key="1">
    <source>
        <dbReference type="SAM" id="MobiDB-lite"/>
    </source>
</evidence>
<keyword evidence="4" id="KW-1185">Reference proteome</keyword>
<reference evidence="4" key="1">
    <citation type="journal article" date="2013" name="Science">
        <title>The Amborella genome and the evolution of flowering plants.</title>
        <authorList>
            <consortium name="Amborella Genome Project"/>
        </authorList>
    </citation>
    <scope>NUCLEOTIDE SEQUENCE [LARGE SCALE GENOMIC DNA]</scope>
</reference>
<accession>W1P5Z1</accession>
<dbReference type="Gramene" id="ERN03026">
    <property type="protein sequence ID" value="ERN03026"/>
    <property type="gene ID" value="AMTR_s00205p00034780"/>
</dbReference>
<dbReference type="Proteomes" id="UP000017836">
    <property type="component" value="Unassembled WGS sequence"/>
</dbReference>
<feature type="compositionally biased region" description="Basic and acidic residues" evidence="1">
    <location>
        <begin position="11"/>
        <end position="23"/>
    </location>
</feature>
<feature type="region of interest" description="Disordered" evidence="1">
    <location>
        <begin position="1"/>
        <end position="32"/>
    </location>
</feature>
<name>W1P5Z1_AMBTC</name>
<dbReference type="EMBL" id="KI394412">
    <property type="protein sequence ID" value="ERN03026.1"/>
    <property type="molecule type" value="Genomic_DNA"/>
</dbReference>
<gene>
    <name evidence="3" type="ORF">AMTR_s00205p00034780</name>
</gene>